<dbReference type="Gene3D" id="3.40.50.1000">
    <property type="entry name" value="HAD superfamily/HAD-like"/>
    <property type="match status" value="1"/>
</dbReference>
<dbReference type="NCBIfam" id="TIGR02252">
    <property type="entry name" value="DREG-2"/>
    <property type="match status" value="1"/>
</dbReference>
<comment type="similarity">
    <text evidence="1">Belongs to the HAD-like hydrolase superfamily.</text>
</comment>
<reference evidence="3" key="2">
    <citation type="submission" date="2025-09" db="UniProtKB">
        <authorList>
            <consortium name="Ensembl"/>
        </authorList>
    </citation>
    <scope>IDENTIFICATION</scope>
</reference>
<dbReference type="AlphaFoldDB" id="A0A8C0BWS7"/>
<dbReference type="Gene3D" id="1.10.150.720">
    <property type="entry name" value="Haloacid dehalogenase-like hydrolase"/>
    <property type="match status" value="1"/>
</dbReference>
<dbReference type="InterPro" id="IPR036412">
    <property type="entry name" value="HAD-like_sf"/>
</dbReference>
<dbReference type="CDD" id="cd16415">
    <property type="entry name" value="HAD_dREG-2_like"/>
    <property type="match status" value="1"/>
</dbReference>
<dbReference type="InterPro" id="IPR011949">
    <property type="entry name" value="HAD-SF_hydro_IA_REG-2-like"/>
</dbReference>
<evidence type="ECO:0000256" key="1">
    <source>
        <dbReference type="ARBA" id="ARBA00007958"/>
    </source>
</evidence>
<dbReference type="SFLD" id="SFLDG01129">
    <property type="entry name" value="C1.5:_HAD__Beta-PGM__Phosphata"/>
    <property type="match status" value="1"/>
</dbReference>
<dbReference type="GO" id="GO:0005634">
    <property type="term" value="C:nucleus"/>
    <property type="evidence" value="ECO:0007669"/>
    <property type="project" value="TreeGrafter"/>
</dbReference>
<dbReference type="Ensembl" id="ENSBJAT00000023354.1">
    <property type="protein sequence ID" value="ENSBJAP00000022718.1"/>
    <property type="gene ID" value="ENSBJAG00000014734.1"/>
</dbReference>
<name>A0A8C0BWS7_9AVES</name>
<dbReference type="Pfam" id="PF00702">
    <property type="entry name" value="Hydrolase"/>
    <property type="match status" value="1"/>
</dbReference>
<dbReference type="SFLD" id="SFLDG01135">
    <property type="entry name" value="C1.5.6:_HAD__Beta-PGM__Phospha"/>
    <property type="match status" value="1"/>
</dbReference>
<accession>A0A8C0BWS7</accession>
<dbReference type="NCBIfam" id="TIGR01549">
    <property type="entry name" value="HAD-SF-IA-v1"/>
    <property type="match status" value="1"/>
</dbReference>
<keyword evidence="4" id="KW-1185">Reference proteome</keyword>
<dbReference type="PANTHER" id="PTHR46191:SF2">
    <property type="entry name" value="HALOACID DEHALOGENASE-LIKE HYDROLASE DOMAIN-CONTAINING PROTEIN 3"/>
    <property type="match status" value="1"/>
</dbReference>
<proteinExistence type="inferred from homology"/>
<dbReference type="InterPro" id="IPR051828">
    <property type="entry name" value="HAD-like_hydrolase_domain"/>
</dbReference>
<reference evidence="3" key="1">
    <citation type="submission" date="2025-08" db="UniProtKB">
        <authorList>
            <consortium name="Ensembl"/>
        </authorList>
    </citation>
    <scope>IDENTIFICATION</scope>
</reference>
<dbReference type="SUPFAM" id="SSF56784">
    <property type="entry name" value="HAD-like"/>
    <property type="match status" value="1"/>
</dbReference>
<dbReference type="PANTHER" id="PTHR46191">
    <property type="match status" value="1"/>
</dbReference>
<dbReference type="NCBIfam" id="TIGR01509">
    <property type="entry name" value="HAD-SF-IA-v3"/>
    <property type="match status" value="1"/>
</dbReference>
<evidence type="ECO:0000256" key="2">
    <source>
        <dbReference type="ARBA" id="ARBA00015556"/>
    </source>
</evidence>
<evidence type="ECO:0000313" key="3">
    <source>
        <dbReference type="Ensembl" id="ENSBJAP00000022718.1"/>
    </source>
</evidence>
<evidence type="ECO:0000313" key="4">
    <source>
        <dbReference type="Proteomes" id="UP000694555"/>
    </source>
</evidence>
<dbReference type="InterPro" id="IPR006439">
    <property type="entry name" value="HAD-SF_hydro_IA"/>
</dbReference>
<dbReference type="SFLD" id="SFLDS00003">
    <property type="entry name" value="Haloacid_Dehalogenase"/>
    <property type="match status" value="1"/>
</dbReference>
<organism evidence="3 4">
    <name type="scientific">Buteo japonicus</name>
    <dbReference type="NCBI Taxonomy" id="224669"/>
    <lineage>
        <taxon>Eukaryota</taxon>
        <taxon>Metazoa</taxon>
        <taxon>Chordata</taxon>
        <taxon>Craniata</taxon>
        <taxon>Vertebrata</taxon>
        <taxon>Euteleostomi</taxon>
        <taxon>Archelosauria</taxon>
        <taxon>Archosauria</taxon>
        <taxon>Dinosauria</taxon>
        <taxon>Saurischia</taxon>
        <taxon>Theropoda</taxon>
        <taxon>Coelurosauria</taxon>
        <taxon>Aves</taxon>
        <taxon>Neognathae</taxon>
        <taxon>Neoaves</taxon>
        <taxon>Telluraves</taxon>
        <taxon>Accipitrimorphae</taxon>
        <taxon>Accipitriformes</taxon>
        <taxon>Accipitridae</taxon>
        <taxon>Accipitrinae</taxon>
        <taxon>Buteo</taxon>
    </lineage>
</organism>
<dbReference type="InterPro" id="IPR023214">
    <property type="entry name" value="HAD_sf"/>
</dbReference>
<sequence>MWTKGRCPHPCGASPAQHRLAFSRAPSSHLPVCSRFPLVLSFTEAMLRLRLLTWDVKDTLLRLRQPVGESYAAEAQAHGVQVQPEALSRSFQEAYGAQSRRFPNYGRGQGLSSQQWWVDVVKQTFRLSGVHEDRVLTLIAEKLYRDFCSAHNWEVLPGAGETLSHCCQRGFRMGVVSNFDNRLENVLSQCNLRHHFEFVLTSEDVGFAKPDRRIFEKALRLSGVLPEQAAHVGDSYTRDYRAARAVGMHSFLLRAAGQGEEPEVPPEHVLPTLSHLLALIEKG</sequence>
<protein>
    <recommendedName>
        <fullName evidence="2">Haloacid dehalogenase-like hydrolase domain-containing protein 3</fullName>
    </recommendedName>
</protein>
<dbReference type="Proteomes" id="UP000694555">
    <property type="component" value="Unplaced"/>
</dbReference>
<dbReference type="InterPro" id="IPR044924">
    <property type="entry name" value="HAD-SF_hydro_IA_REG-2-like_cap"/>
</dbReference>